<dbReference type="AlphaFoldDB" id="A0A0J8GEH6"/>
<dbReference type="OrthoDB" id="9792518at2"/>
<dbReference type="Proteomes" id="UP000052258">
    <property type="component" value="Unassembled WGS sequence"/>
</dbReference>
<dbReference type="InterPro" id="IPR051600">
    <property type="entry name" value="Beta-PGM-like"/>
</dbReference>
<evidence type="ECO:0000256" key="4">
    <source>
        <dbReference type="ARBA" id="ARBA00022842"/>
    </source>
</evidence>
<keyword evidence="6" id="KW-1185">Reference proteome</keyword>
<dbReference type="PANTHER" id="PTHR46193">
    <property type="entry name" value="6-PHOSPHOGLUCONATE PHOSPHATASE"/>
    <property type="match status" value="1"/>
</dbReference>
<comment type="cofactor">
    <cofactor evidence="1">
        <name>Mg(2+)</name>
        <dbReference type="ChEBI" id="CHEBI:18420"/>
    </cofactor>
</comment>
<name>A0A0J8GEH6_9LIST</name>
<dbReference type="SFLD" id="SFLDG01129">
    <property type="entry name" value="C1.5:_HAD__Beta-PGM__Phosphata"/>
    <property type="match status" value="1"/>
</dbReference>
<dbReference type="PANTHER" id="PTHR46193:SF21">
    <property type="entry name" value="SLL1138 PROTEIN"/>
    <property type="match status" value="1"/>
</dbReference>
<evidence type="ECO:0000313" key="5">
    <source>
        <dbReference type="EMBL" id="KMT59183.1"/>
    </source>
</evidence>
<dbReference type="Gene3D" id="1.10.150.240">
    <property type="entry name" value="Putative phosphatase, domain 2"/>
    <property type="match status" value="1"/>
</dbReference>
<evidence type="ECO:0000313" key="6">
    <source>
        <dbReference type="Proteomes" id="UP000052258"/>
    </source>
</evidence>
<protein>
    <submittedName>
        <fullName evidence="5">Hydrolase</fullName>
    </submittedName>
</protein>
<dbReference type="EMBL" id="AZHO01000021">
    <property type="protein sequence ID" value="KMT59183.1"/>
    <property type="molecule type" value="Genomic_DNA"/>
</dbReference>
<gene>
    <name evidence="5" type="ORF">X560_1724</name>
</gene>
<keyword evidence="3" id="KW-0479">Metal-binding</keyword>
<dbReference type="SFLD" id="SFLDS00003">
    <property type="entry name" value="Haloacid_Dehalogenase"/>
    <property type="match status" value="1"/>
</dbReference>
<keyword evidence="4" id="KW-0460">Magnesium</keyword>
<keyword evidence="5" id="KW-0378">Hydrolase</keyword>
<dbReference type="CDD" id="cd16423">
    <property type="entry name" value="HAD_BPGM-like"/>
    <property type="match status" value="1"/>
</dbReference>
<organism evidence="5 6">
    <name type="scientific">Listeria fleischmannii 1991</name>
    <dbReference type="NCBI Taxonomy" id="1430899"/>
    <lineage>
        <taxon>Bacteria</taxon>
        <taxon>Bacillati</taxon>
        <taxon>Bacillota</taxon>
        <taxon>Bacilli</taxon>
        <taxon>Bacillales</taxon>
        <taxon>Listeriaceae</taxon>
        <taxon>Listeria</taxon>
    </lineage>
</organism>
<comment type="similarity">
    <text evidence="2">Belongs to the HAD-like hydrolase superfamily. CbbY/CbbZ/Gph/YieH family.</text>
</comment>
<comment type="caution">
    <text evidence="5">The sequence shown here is derived from an EMBL/GenBank/DDBJ whole genome shotgun (WGS) entry which is preliminary data.</text>
</comment>
<dbReference type="Gene3D" id="3.40.50.1000">
    <property type="entry name" value="HAD superfamily/HAD-like"/>
    <property type="match status" value="1"/>
</dbReference>
<dbReference type="InterPro" id="IPR036412">
    <property type="entry name" value="HAD-like_sf"/>
</dbReference>
<dbReference type="SUPFAM" id="SSF56784">
    <property type="entry name" value="HAD-like"/>
    <property type="match status" value="1"/>
</dbReference>
<reference evidence="5 6" key="1">
    <citation type="journal article" date="2015" name="Genome Biol. Evol.">
        <title>Comparative Genomics of Listeria Sensu Lato: Genus-Wide Differences in Evolutionary Dynamics and the Progressive Gain of Complex, Potentially Pathogenicity-Related Traits through Lateral Gene Transfer.</title>
        <authorList>
            <person name="Chiara M."/>
            <person name="Caruso M."/>
            <person name="D'Erchia A.M."/>
            <person name="Manzari C."/>
            <person name="Fraccalvieri R."/>
            <person name="Goffredo E."/>
            <person name="Latorre L."/>
            <person name="Miccolupo A."/>
            <person name="Padalino I."/>
            <person name="Santagada G."/>
            <person name="Chiocco D."/>
            <person name="Pesole G."/>
            <person name="Horner D.S."/>
            <person name="Parisi A."/>
        </authorList>
    </citation>
    <scope>NUCLEOTIDE SEQUENCE [LARGE SCALE GENOMIC DNA]</scope>
    <source>
        <strain evidence="5 6">1991</strain>
    </source>
</reference>
<dbReference type="InterPro" id="IPR006439">
    <property type="entry name" value="HAD-SF_hydro_IA"/>
</dbReference>
<dbReference type="PRINTS" id="PR00413">
    <property type="entry name" value="HADHALOGNASE"/>
</dbReference>
<dbReference type="GO" id="GO:0016787">
    <property type="term" value="F:hydrolase activity"/>
    <property type="evidence" value="ECO:0007669"/>
    <property type="project" value="UniProtKB-KW"/>
</dbReference>
<evidence type="ECO:0000256" key="2">
    <source>
        <dbReference type="ARBA" id="ARBA00006171"/>
    </source>
</evidence>
<dbReference type="InterPro" id="IPR023214">
    <property type="entry name" value="HAD_sf"/>
</dbReference>
<dbReference type="InterPro" id="IPR023198">
    <property type="entry name" value="PGP-like_dom2"/>
</dbReference>
<dbReference type="Pfam" id="PF13419">
    <property type="entry name" value="HAD_2"/>
    <property type="match status" value="1"/>
</dbReference>
<dbReference type="PATRIC" id="fig|1430899.3.peg.1761"/>
<proteinExistence type="inferred from homology"/>
<sequence length="222" mass="25236">MLKAIIMDFDGVIVDTEVIWYDIFKEWLQKEQNYHVSIEEFLICVGASDDAFFKQLAEEKGIRVDRTKFAEETKKQFMERSKDLPPKDGVVSFIKQVKQAGLKLALATSSMREKPVSHLTRLELLEFFDIIVTAEDVKRIKPAPDLFQAAIQKLGVTKEEAMIIEDSKNGLKAGNQAEIPVIVVPNEVTKHSDLTPNYRLIDSLEGFDVEKLKNEVDKHAAK</sequence>
<dbReference type="InterPro" id="IPR041492">
    <property type="entry name" value="HAD_2"/>
</dbReference>
<evidence type="ECO:0000256" key="3">
    <source>
        <dbReference type="ARBA" id="ARBA00022723"/>
    </source>
</evidence>
<dbReference type="GO" id="GO:0046872">
    <property type="term" value="F:metal ion binding"/>
    <property type="evidence" value="ECO:0007669"/>
    <property type="project" value="UniProtKB-KW"/>
</dbReference>
<evidence type="ECO:0000256" key="1">
    <source>
        <dbReference type="ARBA" id="ARBA00001946"/>
    </source>
</evidence>
<dbReference type="NCBIfam" id="TIGR01509">
    <property type="entry name" value="HAD-SF-IA-v3"/>
    <property type="match status" value="1"/>
</dbReference>
<dbReference type="RefSeq" id="WP_007477956.1">
    <property type="nucleotide sequence ID" value="NZ_KQ130616.1"/>
</dbReference>
<accession>A0A0J8GEH6</accession>